<dbReference type="Proteomes" id="UP000240418">
    <property type="component" value="Unassembled WGS sequence"/>
</dbReference>
<feature type="transmembrane region" description="Helical" evidence="1">
    <location>
        <begin position="5"/>
        <end position="24"/>
    </location>
</feature>
<keyword evidence="1" id="KW-0812">Transmembrane</keyword>
<comment type="caution">
    <text evidence="2">The sequence shown here is derived from an EMBL/GenBank/DDBJ whole genome shotgun (WGS) entry which is preliminary data.</text>
</comment>
<reference evidence="2 3" key="1">
    <citation type="submission" date="2018-03" db="EMBL/GenBank/DDBJ databases">
        <title>Genomic Encyclopedia of Archaeal and Bacterial Type Strains, Phase II (KMG-II): from individual species to whole genera.</title>
        <authorList>
            <person name="Goeker M."/>
        </authorList>
    </citation>
    <scope>NUCLEOTIDE SEQUENCE [LARGE SCALE GENOMIC DNA]</scope>
    <source>
        <strain evidence="2 3">DSM 100673</strain>
    </source>
</reference>
<organism evidence="2 3">
    <name type="scientific">Shimia abyssi</name>
    <dbReference type="NCBI Taxonomy" id="1662395"/>
    <lineage>
        <taxon>Bacteria</taxon>
        <taxon>Pseudomonadati</taxon>
        <taxon>Pseudomonadota</taxon>
        <taxon>Alphaproteobacteria</taxon>
        <taxon>Rhodobacterales</taxon>
        <taxon>Roseobacteraceae</taxon>
    </lineage>
</organism>
<dbReference type="AlphaFoldDB" id="A0A2P8FDI7"/>
<evidence type="ECO:0000313" key="3">
    <source>
        <dbReference type="Proteomes" id="UP000240418"/>
    </source>
</evidence>
<keyword evidence="3" id="KW-1185">Reference proteome</keyword>
<proteinExistence type="predicted"/>
<evidence type="ECO:0000313" key="2">
    <source>
        <dbReference type="EMBL" id="PSL19790.1"/>
    </source>
</evidence>
<keyword evidence="1" id="KW-1133">Transmembrane helix</keyword>
<name>A0A2P8FDI7_9RHOB</name>
<accession>A0A2P8FDI7</accession>
<gene>
    <name evidence="2" type="ORF">CLV88_105213</name>
</gene>
<feature type="transmembrane region" description="Helical" evidence="1">
    <location>
        <begin position="98"/>
        <end position="117"/>
    </location>
</feature>
<dbReference type="RefSeq" id="WP_106608436.1">
    <property type="nucleotide sequence ID" value="NZ_PYGJ01000005.1"/>
</dbReference>
<feature type="transmembrane region" description="Helical" evidence="1">
    <location>
        <begin position="137"/>
        <end position="159"/>
    </location>
</feature>
<keyword evidence="1" id="KW-0472">Membrane</keyword>
<dbReference type="EMBL" id="PYGJ01000005">
    <property type="protein sequence ID" value="PSL19790.1"/>
    <property type="molecule type" value="Genomic_DNA"/>
</dbReference>
<protein>
    <submittedName>
        <fullName evidence="2">Uncharacterized protein</fullName>
    </submittedName>
</protein>
<evidence type="ECO:0000256" key="1">
    <source>
        <dbReference type="SAM" id="Phobius"/>
    </source>
</evidence>
<feature type="transmembrane region" description="Helical" evidence="1">
    <location>
        <begin position="73"/>
        <end position="91"/>
    </location>
</feature>
<sequence>MQRAFWISFVVASAAYLAIVLWALPFVSQEAGGQVPFDLRPTGYSMEDAQAFLSALSAPGRDFYLGVQHKLDIFFPAVLALTFILGFQMLFSRWWATFFGFVALLGAASDYLENYLVSVMLTMPVETIEGSLVSLSSFWTISKSISSTLCFAALLFGAARVSLRRWVL</sequence>
<dbReference type="OrthoDB" id="5198105at2"/>